<dbReference type="EMBL" id="JAACJL010000002">
    <property type="protein sequence ID" value="KAF4622411.1"/>
    <property type="molecule type" value="Genomic_DNA"/>
</dbReference>
<dbReference type="Gene3D" id="3.40.50.1820">
    <property type="entry name" value="alpha/beta hydrolase"/>
    <property type="match status" value="1"/>
</dbReference>
<gene>
    <name evidence="1" type="ORF">D9613_009120</name>
</gene>
<dbReference type="InterPro" id="IPR029058">
    <property type="entry name" value="AB_hydrolase_fold"/>
</dbReference>
<dbReference type="SUPFAM" id="SSF53474">
    <property type="entry name" value="alpha/beta-Hydrolases"/>
    <property type="match status" value="1"/>
</dbReference>
<comment type="caution">
    <text evidence="1">The sequence shown here is derived from an EMBL/GenBank/DDBJ whole genome shotgun (WGS) entry which is preliminary data.</text>
</comment>
<sequence length="79" mass="8703">MASANAADKALFQSMREYWTSFVTSGKPVSKNGVVWQPTTLDSGGPRLLLNPSGIKMEQMAALADRCKLWQGISKEIWT</sequence>
<protein>
    <recommendedName>
        <fullName evidence="3">Carboxylesterase type B domain-containing protein</fullName>
    </recommendedName>
</protein>
<evidence type="ECO:0008006" key="3">
    <source>
        <dbReference type="Google" id="ProtNLM"/>
    </source>
</evidence>
<evidence type="ECO:0000313" key="2">
    <source>
        <dbReference type="Proteomes" id="UP000521872"/>
    </source>
</evidence>
<proteinExistence type="predicted"/>
<dbReference type="AlphaFoldDB" id="A0A8H4R435"/>
<keyword evidence="2" id="KW-1185">Reference proteome</keyword>
<accession>A0A8H4R435</accession>
<organism evidence="1 2">
    <name type="scientific">Agrocybe pediades</name>
    <dbReference type="NCBI Taxonomy" id="84607"/>
    <lineage>
        <taxon>Eukaryota</taxon>
        <taxon>Fungi</taxon>
        <taxon>Dikarya</taxon>
        <taxon>Basidiomycota</taxon>
        <taxon>Agaricomycotina</taxon>
        <taxon>Agaricomycetes</taxon>
        <taxon>Agaricomycetidae</taxon>
        <taxon>Agaricales</taxon>
        <taxon>Agaricineae</taxon>
        <taxon>Strophariaceae</taxon>
        <taxon>Agrocybe</taxon>
    </lineage>
</organism>
<name>A0A8H4R435_9AGAR</name>
<reference evidence="1 2" key="1">
    <citation type="submission" date="2019-12" db="EMBL/GenBank/DDBJ databases">
        <authorList>
            <person name="Floudas D."/>
            <person name="Bentzer J."/>
            <person name="Ahren D."/>
            <person name="Johansson T."/>
            <person name="Persson P."/>
            <person name="Tunlid A."/>
        </authorList>
    </citation>
    <scope>NUCLEOTIDE SEQUENCE [LARGE SCALE GENOMIC DNA]</scope>
    <source>
        <strain evidence="1 2">CBS 102.39</strain>
    </source>
</reference>
<dbReference type="Proteomes" id="UP000521872">
    <property type="component" value="Unassembled WGS sequence"/>
</dbReference>
<evidence type="ECO:0000313" key="1">
    <source>
        <dbReference type="EMBL" id="KAF4622411.1"/>
    </source>
</evidence>